<dbReference type="InterPro" id="IPR014016">
    <property type="entry name" value="UvrD-like_ATP-bd"/>
</dbReference>
<dbReference type="InterPro" id="IPR000212">
    <property type="entry name" value="DNA_helicase_UvrD/REP"/>
</dbReference>
<dbReference type="GO" id="GO:0003677">
    <property type="term" value="F:DNA binding"/>
    <property type="evidence" value="ECO:0007669"/>
    <property type="project" value="InterPro"/>
</dbReference>
<dbReference type="PROSITE" id="PS51198">
    <property type="entry name" value="UVRD_HELICASE_ATP_BIND"/>
    <property type="match status" value="1"/>
</dbReference>
<dbReference type="EMBL" id="WMBB01000006">
    <property type="protein sequence ID" value="MTE14152.1"/>
    <property type="molecule type" value="Genomic_DNA"/>
</dbReference>
<dbReference type="Pfam" id="PF00580">
    <property type="entry name" value="UvrD-helicase"/>
    <property type="match status" value="1"/>
</dbReference>
<keyword evidence="2 5" id="KW-0378">Hydrolase</keyword>
<dbReference type="GO" id="GO:0016787">
    <property type="term" value="F:hydrolase activity"/>
    <property type="evidence" value="ECO:0007669"/>
    <property type="project" value="UniProtKB-UniRule"/>
</dbReference>
<dbReference type="SUPFAM" id="SSF52540">
    <property type="entry name" value="P-loop containing nucleoside triphosphate hydrolases"/>
    <property type="match status" value="1"/>
</dbReference>
<dbReference type="InterPro" id="IPR027417">
    <property type="entry name" value="P-loop_NTPase"/>
</dbReference>
<dbReference type="Gene3D" id="3.40.50.300">
    <property type="entry name" value="P-loop containing nucleotide triphosphate hydrolases"/>
    <property type="match status" value="2"/>
</dbReference>
<proteinExistence type="predicted"/>
<evidence type="ECO:0000256" key="4">
    <source>
        <dbReference type="ARBA" id="ARBA00022840"/>
    </source>
</evidence>
<dbReference type="PANTHER" id="PTHR11070">
    <property type="entry name" value="UVRD / RECB / PCRA DNA HELICASE FAMILY MEMBER"/>
    <property type="match status" value="1"/>
</dbReference>
<evidence type="ECO:0000313" key="8">
    <source>
        <dbReference type="Proteomes" id="UP000432464"/>
    </source>
</evidence>
<dbReference type="GO" id="GO:0005829">
    <property type="term" value="C:cytosol"/>
    <property type="evidence" value="ECO:0007669"/>
    <property type="project" value="TreeGrafter"/>
</dbReference>
<keyword evidence="3 5" id="KW-0347">Helicase</keyword>
<evidence type="ECO:0000256" key="1">
    <source>
        <dbReference type="ARBA" id="ARBA00022741"/>
    </source>
</evidence>
<keyword evidence="8" id="KW-1185">Reference proteome</keyword>
<name>A0A6I3KVY3_9NOCA</name>
<dbReference type="AlphaFoldDB" id="A0A6I3KVY3"/>
<sequence>MRSGWHVLIDGSDPFPPSGRAGAFAVGPTGAFAFIFTDAIPDGSRLRQLRARAEETFANLAADRNRYVPHMIELLFLTERAPRQSSAGEHRLLDPATLAQHLVGGAPQLTRQRARDIAFSVAGRDSRYQLLSSDDAPSPEKISEHGLFEPVELQGDARERMLQRPFKDWMTFLDPDQLDLVHRNFRGPARFSGPAGTGKSVVAVHRMARFAKRYPGRMLFTSFVKTLPSYHESGFRQLAPHAGDRAEFVGLHAWAKSFLRGRGIVIEPDEGQIEDAFSRAWRGPARDYLAPLHPSPAYWKDEIHRIIKGRGITNLTTYKRVDRAHRYGLTLDGPRREIVWHELFEPYQKTLADRGHSDFNDLIDRATEELRAAPLDDPYGLVVVDEVQDFTYVELRLVHQIAGGGADAPLLLVGDGQQQVYPGGWRLSDAGIPIVGRGAKLRTNYRNREAVLAFARQVNALNSVDDLDGEPGFGLRDSETVLPGGSASAETVSSAAAADERLLARVRECDFAPGDIAVITTTRNDAKHIRQLLDRNNFRTVSLEHYDGTDDTHIKVGTVHRAKGMDFAAVMHIVRESALPDDPELAARRIMVARSRARDYVWECRIQS</sequence>
<dbReference type="GO" id="GO:0043138">
    <property type="term" value="F:3'-5' DNA helicase activity"/>
    <property type="evidence" value="ECO:0007669"/>
    <property type="project" value="TreeGrafter"/>
</dbReference>
<evidence type="ECO:0000259" key="6">
    <source>
        <dbReference type="PROSITE" id="PS51198"/>
    </source>
</evidence>
<feature type="binding site" evidence="5">
    <location>
        <begin position="193"/>
        <end position="200"/>
    </location>
    <ligand>
        <name>ATP</name>
        <dbReference type="ChEBI" id="CHEBI:30616"/>
    </ligand>
</feature>
<feature type="domain" description="UvrD-like helicase ATP-binding" evidence="6">
    <location>
        <begin position="172"/>
        <end position="463"/>
    </location>
</feature>
<reference evidence="7 8" key="1">
    <citation type="submission" date="2019-11" db="EMBL/GenBank/DDBJ databases">
        <title>Nocardia sp. nov. CT2-14 isolated from soil.</title>
        <authorList>
            <person name="Kanchanasin P."/>
            <person name="Tanasupawat S."/>
            <person name="Yuki M."/>
            <person name="Kudo T."/>
        </authorList>
    </citation>
    <scope>NUCLEOTIDE SEQUENCE [LARGE SCALE GENOMIC DNA]</scope>
    <source>
        <strain evidence="7 8">CT2-14</strain>
    </source>
</reference>
<dbReference type="Proteomes" id="UP000432464">
    <property type="component" value="Unassembled WGS sequence"/>
</dbReference>
<gene>
    <name evidence="7" type="ORF">GLP40_15440</name>
</gene>
<evidence type="ECO:0000256" key="2">
    <source>
        <dbReference type="ARBA" id="ARBA00022801"/>
    </source>
</evidence>
<organism evidence="7 8">
    <name type="scientific">Nocardia aurantiaca</name>
    <dbReference type="NCBI Taxonomy" id="2675850"/>
    <lineage>
        <taxon>Bacteria</taxon>
        <taxon>Bacillati</taxon>
        <taxon>Actinomycetota</taxon>
        <taxon>Actinomycetes</taxon>
        <taxon>Mycobacteriales</taxon>
        <taxon>Nocardiaceae</taxon>
        <taxon>Nocardia</taxon>
    </lineage>
</organism>
<dbReference type="GO" id="GO:0005524">
    <property type="term" value="F:ATP binding"/>
    <property type="evidence" value="ECO:0007669"/>
    <property type="project" value="UniProtKB-UniRule"/>
</dbReference>
<dbReference type="PANTHER" id="PTHR11070:SF45">
    <property type="entry name" value="DNA 3'-5' HELICASE"/>
    <property type="match status" value="1"/>
</dbReference>
<keyword evidence="4 5" id="KW-0067">ATP-binding</keyword>
<evidence type="ECO:0000256" key="5">
    <source>
        <dbReference type="PROSITE-ProRule" id="PRU00560"/>
    </source>
</evidence>
<evidence type="ECO:0000313" key="7">
    <source>
        <dbReference type="EMBL" id="MTE14152.1"/>
    </source>
</evidence>
<accession>A0A6I3KVY3</accession>
<protein>
    <submittedName>
        <fullName evidence="7">AAA family ATPase</fullName>
    </submittedName>
</protein>
<evidence type="ECO:0000256" key="3">
    <source>
        <dbReference type="ARBA" id="ARBA00022806"/>
    </source>
</evidence>
<dbReference type="GO" id="GO:0000725">
    <property type="term" value="P:recombinational repair"/>
    <property type="evidence" value="ECO:0007669"/>
    <property type="project" value="TreeGrafter"/>
</dbReference>
<comment type="caution">
    <text evidence="7">The sequence shown here is derived from an EMBL/GenBank/DDBJ whole genome shotgun (WGS) entry which is preliminary data.</text>
</comment>
<keyword evidence="1 5" id="KW-0547">Nucleotide-binding</keyword>